<comment type="caution">
    <text evidence="1">The sequence shown here is derived from an EMBL/GenBank/DDBJ whole genome shotgun (WGS) entry which is preliminary data.</text>
</comment>
<evidence type="ECO:0000313" key="2">
    <source>
        <dbReference type="Proteomes" id="UP000828941"/>
    </source>
</evidence>
<dbReference type="Proteomes" id="UP000828941">
    <property type="component" value="Chromosome 3"/>
</dbReference>
<sequence>MPNVVSSIGDSNNLHTELMGLLHGLRFVKDMNARGIHCYTDSMEVKLLKTPLPPFHKYAYILWDVADMLAKDWEVTVYQTLREVNACADIMAKKGSFYECALGFIWRQTGIFCASYEPMLVESSSFDFTCKRWNTPPSLQASILELIASWF</sequence>
<reference evidence="1 2" key="1">
    <citation type="journal article" date="2022" name="DNA Res.">
        <title>Chromosomal-level genome assembly of the orchid tree Bauhinia variegata (Leguminosae; Cercidoideae) supports the allotetraploid origin hypothesis of Bauhinia.</title>
        <authorList>
            <person name="Zhong Y."/>
            <person name="Chen Y."/>
            <person name="Zheng D."/>
            <person name="Pang J."/>
            <person name="Liu Y."/>
            <person name="Luo S."/>
            <person name="Meng S."/>
            <person name="Qian L."/>
            <person name="Wei D."/>
            <person name="Dai S."/>
            <person name="Zhou R."/>
        </authorList>
    </citation>
    <scope>NUCLEOTIDE SEQUENCE [LARGE SCALE GENOMIC DNA]</scope>
    <source>
        <strain evidence="1">BV-YZ2020</strain>
    </source>
</reference>
<gene>
    <name evidence="1" type="ORF">L6164_006443</name>
</gene>
<proteinExistence type="predicted"/>
<name>A0ACB9PTT2_BAUVA</name>
<dbReference type="EMBL" id="CM039428">
    <property type="protein sequence ID" value="KAI4352165.1"/>
    <property type="molecule type" value="Genomic_DNA"/>
</dbReference>
<keyword evidence="2" id="KW-1185">Reference proteome</keyword>
<organism evidence="1 2">
    <name type="scientific">Bauhinia variegata</name>
    <name type="common">Purple orchid tree</name>
    <name type="synonym">Phanera variegata</name>
    <dbReference type="NCBI Taxonomy" id="167791"/>
    <lineage>
        <taxon>Eukaryota</taxon>
        <taxon>Viridiplantae</taxon>
        <taxon>Streptophyta</taxon>
        <taxon>Embryophyta</taxon>
        <taxon>Tracheophyta</taxon>
        <taxon>Spermatophyta</taxon>
        <taxon>Magnoliopsida</taxon>
        <taxon>eudicotyledons</taxon>
        <taxon>Gunneridae</taxon>
        <taxon>Pentapetalae</taxon>
        <taxon>rosids</taxon>
        <taxon>fabids</taxon>
        <taxon>Fabales</taxon>
        <taxon>Fabaceae</taxon>
        <taxon>Cercidoideae</taxon>
        <taxon>Cercideae</taxon>
        <taxon>Bauhiniinae</taxon>
        <taxon>Bauhinia</taxon>
    </lineage>
</organism>
<evidence type="ECO:0000313" key="1">
    <source>
        <dbReference type="EMBL" id="KAI4352165.1"/>
    </source>
</evidence>
<protein>
    <submittedName>
        <fullName evidence="1">Uncharacterized protein</fullName>
    </submittedName>
</protein>
<accession>A0ACB9PTT2</accession>